<sequence>MKHELVERLTVPIGKRDHTLGPENASASLLEYGDYECPFCGAAHTLVKAILESVGDRICFAFRHFPLSKAHPHAERAAEAAEEAGAQGAFWEMHDVLFENQDALDYDDLAEYAA</sequence>
<feature type="non-terminal residue" evidence="2">
    <location>
        <position position="114"/>
    </location>
</feature>
<reference evidence="2 3" key="1">
    <citation type="submission" date="2024-04" db="EMBL/GenBank/DDBJ databases">
        <title>Luteolibacter sp. isolated from soil.</title>
        <authorList>
            <person name="An J."/>
        </authorList>
    </citation>
    <scope>NUCLEOTIDE SEQUENCE [LARGE SCALE GENOMIC DNA]</scope>
    <source>
        <strain evidence="2 3">Y139</strain>
    </source>
</reference>
<feature type="domain" description="Thioredoxin-like fold" evidence="1">
    <location>
        <begin position="16"/>
        <end position="113"/>
    </location>
</feature>
<dbReference type="CDD" id="cd02972">
    <property type="entry name" value="DsbA_family"/>
    <property type="match status" value="1"/>
</dbReference>
<proteinExistence type="predicted"/>
<accession>A0ABU9B581</accession>
<dbReference type="EMBL" id="JBBUKT010000028">
    <property type="protein sequence ID" value="MEK7954496.1"/>
    <property type="molecule type" value="Genomic_DNA"/>
</dbReference>
<comment type="caution">
    <text evidence="2">The sequence shown here is derived from an EMBL/GenBank/DDBJ whole genome shotgun (WGS) entry which is preliminary data.</text>
</comment>
<dbReference type="Gene3D" id="3.40.30.10">
    <property type="entry name" value="Glutaredoxin"/>
    <property type="match status" value="1"/>
</dbReference>
<evidence type="ECO:0000313" key="3">
    <source>
        <dbReference type="Proteomes" id="UP001371305"/>
    </source>
</evidence>
<dbReference type="InterPro" id="IPR012336">
    <property type="entry name" value="Thioredoxin-like_fold"/>
</dbReference>
<evidence type="ECO:0000259" key="1">
    <source>
        <dbReference type="Pfam" id="PF13462"/>
    </source>
</evidence>
<dbReference type="SUPFAM" id="SSF52833">
    <property type="entry name" value="Thioredoxin-like"/>
    <property type="match status" value="1"/>
</dbReference>
<protein>
    <submittedName>
        <fullName evidence="2">Thioredoxin domain-containing protein</fullName>
    </submittedName>
</protein>
<dbReference type="Proteomes" id="UP001371305">
    <property type="component" value="Unassembled WGS sequence"/>
</dbReference>
<evidence type="ECO:0000313" key="2">
    <source>
        <dbReference type="EMBL" id="MEK7954496.1"/>
    </source>
</evidence>
<dbReference type="RefSeq" id="WP_341408266.1">
    <property type="nucleotide sequence ID" value="NZ_JBBUKT010000028.1"/>
</dbReference>
<dbReference type="Pfam" id="PF13462">
    <property type="entry name" value="Thioredoxin_4"/>
    <property type="match status" value="1"/>
</dbReference>
<gene>
    <name evidence="2" type="ORF">WKV53_28550</name>
</gene>
<organism evidence="2 3">
    <name type="scientific">Luteolibacter soli</name>
    <dbReference type="NCBI Taxonomy" id="3135280"/>
    <lineage>
        <taxon>Bacteria</taxon>
        <taxon>Pseudomonadati</taxon>
        <taxon>Verrucomicrobiota</taxon>
        <taxon>Verrucomicrobiia</taxon>
        <taxon>Verrucomicrobiales</taxon>
        <taxon>Verrucomicrobiaceae</taxon>
        <taxon>Luteolibacter</taxon>
    </lineage>
</organism>
<keyword evidence="3" id="KW-1185">Reference proteome</keyword>
<name>A0ABU9B581_9BACT</name>
<dbReference type="InterPro" id="IPR036249">
    <property type="entry name" value="Thioredoxin-like_sf"/>
</dbReference>